<sequence length="105" mass="12322">MTAVVDASEKQKQEQQRTFNHLTLHPVNGLFVMIQAFTSCFFVHASRLIDPGKGRRRIIAEKGPAHMIRSDTYRRVKMKKYQKLRPMSNLARKPFRREHSLVMIL</sequence>
<proteinExistence type="predicted"/>
<evidence type="ECO:0000256" key="1">
    <source>
        <dbReference type="SAM" id="Phobius"/>
    </source>
</evidence>
<keyword evidence="1" id="KW-0812">Transmembrane</keyword>
<dbReference type="AlphaFoldDB" id="A0A5B7C8Q7"/>
<feature type="transmembrane region" description="Helical" evidence="1">
    <location>
        <begin position="29"/>
        <end position="49"/>
    </location>
</feature>
<reference evidence="2" key="1">
    <citation type="submission" date="2019-08" db="EMBL/GenBank/DDBJ databases">
        <title>Reference gene set and small RNA set construction with multiple tissues from Davidia involucrata Baill.</title>
        <authorList>
            <person name="Yang H."/>
            <person name="Zhou C."/>
            <person name="Li G."/>
            <person name="Wang J."/>
            <person name="Gao P."/>
            <person name="Wang M."/>
            <person name="Wang R."/>
            <person name="Zhao Y."/>
        </authorList>
    </citation>
    <scope>NUCLEOTIDE SEQUENCE</scope>
    <source>
        <tissue evidence="2">Mixed with DoveR01_LX</tissue>
    </source>
</reference>
<dbReference type="EMBL" id="GHES01046953">
    <property type="protein sequence ID" value="MPA77512.1"/>
    <property type="molecule type" value="Transcribed_RNA"/>
</dbReference>
<keyword evidence="1" id="KW-0472">Membrane</keyword>
<accession>A0A5B7C8Q7</accession>
<evidence type="ECO:0000313" key="2">
    <source>
        <dbReference type="EMBL" id="MPA77512.1"/>
    </source>
</evidence>
<keyword evidence="1" id="KW-1133">Transmembrane helix</keyword>
<organism evidence="2">
    <name type="scientific">Davidia involucrata</name>
    <name type="common">Dove tree</name>
    <dbReference type="NCBI Taxonomy" id="16924"/>
    <lineage>
        <taxon>Eukaryota</taxon>
        <taxon>Viridiplantae</taxon>
        <taxon>Streptophyta</taxon>
        <taxon>Embryophyta</taxon>
        <taxon>Tracheophyta</taxon>
        <taxon>Spermatophyta</taxon>
        <taxon>Magnoliopsida</taxon>
        <taxon>eudicotyledons</taxon>
        <taxon>Gunneridae</taxon>
        <taxon>Pentapetalae</taxon>
        <taxon>asterids</taxon>
        <taxon>Cornales</taxon>
        <taxon>Nyssaceae</taxon>
        <taxon>Davidia</taxon>
    </lineage>
</organism>
<protein>
    <submittedName>
        <fullName evidence="2">Uncharacterized protein</fullName>
    </submittedName>
</protein>
<name>A0A5B7C8Q7_DAVIN</name>
<gene>
    <name evidence="2" type="ORF">Din_046953</name>
</gene>